<evidence type="ECO:0000313" key="3">
    <source>
        <dbReference type="Proteomes" id="UP000754644"/>
    </source>
</evidence>
<evidence type="ECO:0000259" key="1">
    <source>
        <dbReference type="PROSITE" id="PS51186"/>
    </source>
</evidence>
<dbReference type="InterPro" id="IPR016181">
    <property type="entry name" value="Acyl_CoA_acyltransferase"/>
</dbReference>
<dbReference type="EMBL" id="JABMOJ010000206">
    <property type="protein sequence ID" value="NQV64815.1"/>
    <property type="molecule type" value="Genomic_DNA"/>
</dbReference>
<feature type="domain" description="N-acetyltransferase" evidence="1">
    <location>
        <begin position="114"/>
        <end position="197"/>
    </location>
</feature>
<proteinExistence type="predicted"/>
<name>A0A973A859_9GAMM</name>
<dbReference type="Proteomes" id="UP000754644">
    <property type="component" value="Unassembled WGS sequence"/>
</dbReference>
<accession>A0A973A859</accession>
<comment type="caution">
    <text evidence="2">The sequence shown here is derived from an EMBL/GenBank/DDBJ whole genome shotgun (WGS) entry which is preliminary data.</text>
</comment>
<sequence length="198" mass="21788">MTKLSPPEVRAAAPNEREWVLSTIEVAFINDPVLRFCWPRAKEYLTGIRQVANAMGGKAFDHGSAYLAPGFSGVALWVPPGVHPDLEPIGALMVETVDAVLHADLFGMLGEMEQFHPEEDHWYLAQIGVDPFFQAQGVGAALMKHALARCDADGTPCYLESSNPRNISLYERFGFERVGEIQVGNSPIMTPMVRPAQH</sequence>
<gene>
    <name evidence="2" type="ORF">HQ497_05555</name>
</gene>
<dbReference type="InterPro" id="IPR000182">
    <property type="entry name" value="GNAT_dom"/>
</dbReference>
<dbReference type="CDD" id="cd04301">
    <property type="entry name" value="NAT_SF"/>
    <property type="match status" value="1"/>
</dbReference>
<dbReference type="InterPro" id="IPR052523">
    <property type="entry name" value="Trichothecene_AcTrans"/>
</dbReference>
<evidence type="ECO:0000313" key="2">
    <source>
        <dbReference type="EMBL" id="NQV64815.1"/>
    </source>
</evidence>
<dbReference type="PANTHER" id="PTHR42791:SF1">
    <property type="entry name" value="N-ACETYLTRANSFERASE DOMAIN-CONTAINING PROTEIN"/>
    <property type="match status" value="1"/>
</dbReference>
<organism evidence="2 3">
    <name type="scientific">SAR86 cluster bacterium</name>
    <dbReference type="NCBI Taxonomy" id="2030880"/>
    <lineage>
        <taxon>Bacteria</taxon>
        <taxon>Pseudomonadati</taxon>
        <taxon>Pseudomonadota</taxon>
        <taxon>Gammaproteobacteria</taxon>
        <taxon>SAR86 cluster</taxon>
    </lineage>
</organism>
<dbReference type="PANTHER" id="PTHR42791">
    <property type="entry name" value="GNAT FAMILY ACETYLTRANSFERASE"/>
    <property type="match status" value="1"/>
</dbReference>
<dbReference type="PROSITE" id="PS51186">
    <property type="entry name" value="GNAT"/>
    <property type="match status" value="1"/>
</dbReference>
<dbReference type="Gene3D" id="3.40.630.30">
    <property type="match status" value="1"/>
</dbReference>
<dbReference type="AlphaFoldDB" id="A0A973A859"/>
<protein>
    <submittedName>
        <fullName evidence="2">GNAT family N-acetyltransferase</fullName>
    </submittedName>
</protein>
<dbReference type="Pfam" id="PF00583">
    <property type="entry name" value="Acetyltransf_1"/>
    <property type="match status" value="1"/>
</dbReference>
<dbReference type="SUPFAM" id="SSF55729">
    <property type="entry name" value="Acyl-CoA N-acyltransferases (Nat)"/>
    <property type="match status" value="1"/>
</dbReference>
<reference evidence="2" key="1">
    <citation type="submission" date="2020-05" db="EMBL/GenBank/DDBJ databases">
        <title>Sulfur intermediates as new biogeochemical hubs in an aquatic model microbial ecosystem.</title>
        <authorList>
            <person name="Vigneron A."/>
        </authorList>
    </citation>
    <scope>NUCLEOTIDE SEQUENCE</scope>
    <source>
        <strain evidence="2">Bin.250</strain>
    </source>
</reference>
<dbReference type="GO" id="GO:0016747">
    <property type="term" value="F:acyltransferase activity, transferring groups other than amino-acyl groups"/>
    <property type="evidence" value="ECO:0007669"/>
    <property type="project" value="InterPro"/>
</dbReference>